<evidence type="ECO:0000256" key="1">
    <source>
        <dbReference type="ARBA" id="ARBA00004651"/>
    </source>
</evidence>
<evidence type="ECO:0000313" key="13">
    <source>
        <dbReference type="EMBL" id="CAK8686685.1"/>
    </source>
</evidence>
<evidence type="ECO:0000259" key="12">
    <source>
        <dbReference type="PROSITE" id="PS50262"/>
    </source>
</evidence>
<keyword evidence="14" id="KW-1185">Reference proteome</keyword>
<dbReference type="PANTHER" id="PTHR24246">
    <property type="entry name" value="OLFACTORY RECEPTOR AND ADENOSINE RECEPTOR"/>
    <property type="match status" value="1"/>
</dbReference>
<feature type="region of interest" description="Disordered" evidence="10">
    <location>
        <begin position="257"/>
        <end position="284"/>
    </location>
</feature>
<protein>
    <recommendedName>
        <fullName evidence="12">G-protein coupled receptors family 1 profile domain-containing protein</fullName>
    </recommendedName>
</protein>
<evidence type="ECO:0000256" key="5">
    <source>
        <dbReference type="ARBA" id="ARBA00023040"/>
    </source>
</evidence>
<evidence type="ECO:0000313" key="14">
    <source>
        <dbReference type="Proteomes" id="UP001642483"/>
    </source>
</evidence>
<organism evidence="13 14">
    <name type="scientific">Clavelina lepadiformis</name>
    <name type="common">Light-bulb sea squirt</name>
    <name type="synonym">Ascidia lepadiformis</name>
    <dbReference type="NCBI Taxonomy" id="159417"/>
    <lineage>
        <taxon>Eukaryota</taxon>
        <taxon>Metazoa</taxon>
        <taxon>Chordata</taxon>
        <taxon>Tunicata</taxon>
        <taxon>Ascidiacea</taxon>
        <taxon>Aplousobranchia</taxon>
        <taxon>Clavelinidae</taxon>
        <taxon>Clavelina</taxon>
    </lineage>
</organism>
<dbReference type="PROSITE" id="PS50262">
    <property type="entry name" value="G_PROTEIN_RECEP_F1_2"/>
    <property type="match status" value="1"/>
</dbReference>
<feature type="transmembrane region" description="Helical" evidence="11">
    <location>
        <begin position="140"/>
        <end position="162"/>
    </location>
</feature>
<dbReference type="InterPro" id="IPR017452">
    <property type="entry name" value="GPCR_Rhodpsn_7TM"/>
</dbReference>
<evidence type="ECO:0000256" key="3">
    <source>
        <dbReference type="ARBA" id="ARBA00022692"/>
    </source>
</evidence>
<evidence type="ECO:0000256" key="10">
    <source>
        <dbReference type="SAM" id="MobiDB-lite"/>
    </source>
</evidence>
<evidence type="ECO:0000256" key="6">
    <source>
        <dbReference type="ARBA" id="ARBA00023136"/>
    </source>
</evidence>
<keyword evidence="7" id="KW-0675">Receptor</keyword>
<keyword evidence="2" id="KW-1003">Cell membrane</keyword>
<feature type="transmembrane region" description="Helical" evidence="11">
    <location>
        <begin position="58"/>
        <end position="79"/>
    </location>
</feature>
<evidence type="ECO:0000256" key="4">
    <source>
        <dbReference type="ARBA" id="ARBA00022989"/>
    </source>
</evidence>
<evidence type="ECO:0000256" key="8">
    <source>
        <dbReference type="ARBA" id="ARBA00023180"/>
    </source>
</evidence>
<evidence type="ECO:0000256" key="2">
    <source>
        <dbReference type="ARBA" id="ARBA00022475"/>
    </source>
</evidence>
<sequence length="284" mass="31168">MTNYTAASRTNGSDLIPITSVCGYPGFCVGSPPDIYFKCSNQTLFECEACGVGRAASFLFFVLLFGLAIFLGNALVIWVGYKRFNRGKANKMDICKTSLAVADILTGIQILVVVSFNFSWTQNSTPAELNQQYSVLKGSLQAYVGGIFFVFTLTSSLFHLVYMGAERLYAIAKPIRYKWQKKTSVNVGLGAVWFLSLLSATTPEGLKISGSIRSDNFCLFLSLVNFIVYNARDQDFRNEIVDIFKPGYLKQLSVLSSAQTPKKSGNSSKKVDSSENAIEAGNTQ</sequence>
<feature type="transmembrane region" description="Helical" evidence="11">
    <location>
        <begin position="183"/>
        <end position="200"/>
    </location>
</feature>
<keyword evidence="8" id="KW-0325">Glycoprotein</keyword>
<name>A0ABP0G996_CLALP</name>
<feature type="transmembrane region" description="Helical" evidence="11">
    <location>
        <begin position="212"/>
        <end position="231"/>
    </location>
</feature>
<dbReference type="CDD" id="cd00637">
    <property type="entry name" value="7tm_classA_rhodopsin-like"/>
    <property type="match status" value="1"/>
</dbReference>
<dbReference type="Gene3D" id="1.20.1070.10">
    <property type="entry name" value="Rhodopsin 7-helix transmembrane proteins"/>
    <property type="match status" value="1"/>
</dbReference>
<evidence type="ECO:0000256" key="7">
    <source>
        <dbReference type="ARBA" id="ARBA00023170"/>
    </source>
</evidence>
<dbReference type="InterPro" id="IPR000276">
    <property type="entry name" value="GPCR_Rhodpsn"/>
</dbReference>
<evidence type="ECO:0000256" key="11">
    <source>
        <dbReference type="SAM" id="Phobius"/>
    </source>
</evidence>
<comment type="subcellular location">
    <subcellularLocation>
        <location evidence="1">Cell membrane</location>
        <topology evidence="1">Multi-pass membrane protein</topology>
    </subcellularLocation>
</comment>
<keyword evidence="3 11" id="KW-0812">Transmembrane</keyword>
<keyword evidence="9" id="KW-0807">Transducer</keyword>
<comment type="caution">
    <text evidence="13">The sequence shown here is derived from an EMBL/GenBank/DDBJ whole genome shotgun (WGS) entry which is preliminary data.</text>
</comment>
<keyword evidence="6 11" id="KW-0472">Membrane</keyword>
<reference evidence="13 14" key="1">
    <citation type="submission" date="2024-02" db="EMBL/GenBank/DDBJ databases">
        <authorList>
            <person name="Daric V."/>
            <person name="Darras S."/>
        </authorList>
    </citation>
    <scope>NUCLEOTIDE SEQUENCE [LARGE SCALE GENOMIC DNA]</scope>
</reference>
<feature type="domain" description="G-protein coupled receptors family 1 profile" evidence="12">
    <location>
        <begin position="72"/>
        <end position="198"/>
    </location>
</feature>
<gene>
    <name evidence="13" type="ORF">CVLEPA_LOCUS18613</name>
</gene>
<proteinExistence type="predicted"/>
<dbReference type="SUPFAM" id="SSF81321">
    <property type="entry name" value="Family A G protein-coupled receptor-like"/>
    <property type="match status" value="1"/>
</dbReference>
<feature type="transmembrane region" description="Helical" evidence="11">
    <location>
        <begin position="100"/>
        <end position="120"/>
    </location>
</feature>
<evidence type="ECO:0000256" key="9">
    <source>
        <dbReference type="ARBA" id="ARBA00023224"/>
    </source>
</evidence>
<dbReference type="Pfam" id="PF00001">
    <property type="entry name" value="7tm_1"/>
    <property type="match status" value="1"/>
</dbReference>
<dbReference type="EMBL" id="CAWYQH010000102">
    <property type="protein sequence ID" value="CAK8686685.1"/>
    <property type="molecule type" value="Genomic_DNA"/>
</dbReference>
<dbReference type="PANTHER" id="PTHR24246:SF27">
    <property type="entry name" value="ADENOSINE RECEPTOR, ISOFORM A"/>
    <property type="match status" value="1"/>
</dbReference>
<keyword evidence="5" id="KW-0297">G-protein coupled receptor</keyword>
<keyword evidence="4 11" id="KW-1133">Transmembrane helix</keyword>
<accession>A0ABP0G996</accession>
<feature type="compositionally biased region" description="Polar residues" evidence="10">
    <location>
        <begin position="257"/>
        <end position="268"/>
    </location>
</feature>
<dbReference type="Proteomes" id="UP001642483">
    <property type="component" value="Unassembled WGS sequence"/>
</dbReference>